<gene>
    <name evidence="1" type="ORF">E2N92_02805</name>
</gene>
<dbReference type="Proteomes" id="UP000826709">
    <property type="component" value="Chromosome"/>
</dbReference>
<keyword evidence="2" id="KW-1185">Reference proteome</keyword>
<reference evidence="1" key="2">
    <citation type="submission" date="2019-03" db="EMBL/GenBank/DDBJ databases">
        <authorList>
            <person name="Chen S.-C."/>
            <person name="Wu S.-Y."/>
            <person name="Lai M.-C."/>
        </authorList>
    </citation>
    <scope>NUCLEOTIDE SEQUENCE</scope>
    <source>
        <strain evidence="1">ML15</strain>
    </source>
</reference>
<sequence length="142" mass="15607">MKRKHASSIPDENIIPELDRFLILIFAFEECIEVEHHASPWLSSSRGVGGVSPRRETAGKILQLRAARLIIMPSVSETLISCLPTSIAPGADRLEVGAVLCVSVMRGLEAGICGQIENGIYNLSARTQRMRSIIRRDAEVKI</sequence>
<name>A0A8G1EFT2_9EURY</name>
<dbReference type="AlphaFoldDB" id="A0A8G1EFT2"/>
<reference evidence="1" key="1">
    <citation type="journal article" date="2005" name="Int. J. Syst. Evol. Microbiol.">
        <title>Methanofollis formosanus sp. nov., isolated from a fish pond.</title>
        <authorList>
            <person name="Wu S.Y."/>
            <person name="Chen S.C."/>
            <person name="Lai M.C."/>
        </authorList>
    </citation>
    <scope>NUCLEOTIDE SEQUENCE</scope>
    <source>
        <strain evidence="1">ML15</strain>
    </source>
</reference>
<proteinExistence type="predicted"/>
<dbReference type="RefSeq" id="WP_220682191.1">
    <property type="nucleotide sequence ID" value="NZ_CP037968.1"/>
</dbReference>
<dbReference type="KEGG" id="mfk:E2N92_02805"/>
<organism evidence="1 2">
    <name type="scientific">Methanofollis formosanus</name>
    <dbReference type="NCBI Taxonomy" id="299308"/>
    <lineage>
        <taxon>Archaea</taxon>
        <taxon>Methanobacteriati</taxon>
        <taxon>Methanobacteriota</taxon>
        <taxon>Stenosarchaea group</taxon>
        <taxon>Methanomicrobia</taxon>
        <taxon>Methanomicrobiales</taxon>
        <taxon>Methanomicrobiaceae</taxon>
        <taxon>Methanofollis</taxon>
    </lineage>
</organism>
<accession>A0A8G1EFT2</accession>
<evidence type="ECO:0000313" key="2">
    <source>
        <dbReference type="Proteomes" id="UP000826709"/>
    </source>
</evidence>
<dbReference type="EMBL" id="CP037968">
    <property type="protein sequence ID" value="QYZ78436.1"/>
    <property type="molecule type" value="Genomic_DNA"/>
</dbReference>
<protein>
    <submittedName>
        <fullName evidence="1">Uncharacterized protein</fullName>
    </submittedName>
</protein>
<evidence type="ECO:0000313" key="1">
    <source>
        <dbReference type="EMBL" id="QYZ78436.1"/>
    </source>
</evidence>